<evidence type="ECO:0000313" key="1">
    <source>
        <dbReference type="EMBL" id="GGG45749.1"/>
    </source>
</evidence>
<reference evidence="1" key="1">
    <citation type="journal article" date="2014" name="Int. J. Syst. Evol. Microbiol.">
        <title>Complete genome sequence of Corynebacterium casei LMG S-19264T (=DSM 44701T), isolated from a smear-ripened cheese.</title>
        <authorList>
            <consortium name="US DOE Joint Genome Institute (JGI-PGF)"/>
            <person name="Walter F."/>
            <person name="Albersmeier A."/>
            <person name="Kalinowski J."/>
            <person name="Ruckert C."/>
        </authorList>
    </citation>
    <scope>NUCLEOTIDE SEQUENCE</scope>
    <source>
        <strain evidence="1">CGMCC 1.12187</strain>
    </source>
</reference>
<comment type="caution">
    <text evidence="1">The sequence shown here is derived from an EMBL/GenBank/DDBJ whole genome shotgun (WGS) entry which is preliminary data.</text>
</comment>
<protein>
    <submittedName>
        <fullName evidence="1">Uncharacterized protein</fullName>
    </submittedName>
</protein>
<evidence type="ECO:0000313" key="2">
    <source>
        <dbReference type="Proteomes" id="UP000638848"/>
    </source>
</evidence>
<proteinExistence type="predicted"/>
<dbReference type="Proteomes" id="UP000638848">
    <property type="component" value="Unassembled WGS sequence"/>
</dbReference>
<dbReference type="InterPro" id="IPR029055">
    <property type="entry name" value="Ntn_hydrolases_N"/>
</dbReference>
<dbReference type="SUPFAM" id="SSF56235">
    <property type="entry name" value="N-terminal nucleophile aminohydrolases (Ntn hydrolases)"/>
    <property type="match status" value="1"/>
</dbReference>
<gene>
    <name evidence="1" type="ORF">GCM10011374_05060</name>
</gene>
<reference evidence="1" key="2">
    <citation type="submission" date="2020-09" db="EMBL/GenBank/DDBJ databases">
        <authorList>
            <person name="Sun Q."/>
            <person name="Zhou Y."/>
        </authorList>
    </citation>
    <scope>NUCLEOTIDE SEQUENCE</scope>
    <source>
        <strain evidence="1">CGMCC 1.12187</strain>
    </source>
</reference>
<dbReference type="EMBL" id="BMEQ01000002">
    <property type="protein sequence ID" value="GGG45749.1"/>
    <property type="molecule type" value="Genomic_DNA"/>
</dbReference>
<organism evidence="1 2">
    <name type="scientific">Kocuria dechangensis</name>
    <dbReference type="NCBI Taxonomy" id="1176249"/>
    <lineage>
        <taxon>Bacteria</taxon>
        <taxon>Bacillati</taxon>
        <taxon>Actinomycetota</taxon>
        <taxon>Actinomycetes</taxon>
        <taxon>Micrococcales</taxon>
        <taxon>Micrococcaceae</taxon>
        <taxon>Kocuria</taxon>
    </lineage>
</organism>
<name>A0A917GH36_9MICC</name>
<dbReference type="Gene3D" id="3.60.20.10">
    <property type="entry name" value="Glutamine Phosphoribosylpyrophosphate, subunit 1, domain 1"/>
    <property type="match status" value="1"/>
</dbReference>
<accession>A0A917GH36</accession>
<keyword evidence="2" id="KW-1185">Reference proteome</keyword>
<dbReference type="AlphaFoldDB" id="A0A917GH36"/>
<sequence>MFGVAARCLVTRLKADEDLETALERLGEVFDGFYTQVLTTKDGMAVVRDPVSCRPAVVAESDDRVAMASGSRALACPPGIENARVFEPGRGCTWRARAPTTPERTRT</sequence>
<dbReference type="RefSeq" id="WP_188534266.1">
    <property type="nucleotide sequence ID" value="NZ_BMEQ01000002.1"/>
</dbReference>